<dbReference type="Pfam" id="PF07730">
    <property type="entry name" value="HisKA_3"/>
    <property type="match status" value="1"/>
</dbReference>
<keyword evidence="11" id="KW-0812">Transmembrane</keyword>
<dbReference type="PROSITE" id="PS50112">
    <property type="entry name" value="PAS"/>
    <property type="match status" value="1"/>
</dbReference>
<dbReference type="InterPro" id="IPR004358">
    <property type="entry name" value="Sig_transdc_His_kin-like_C"/>
</dbReference>
<dbReference type="CDD" id="cd16917">
    <property type="entry name" value="HATPase_UhpB-NarQ-NarX-like"/>
    <property type="match status" value="1"/>
</dbReference>
<dbReference type="RefSeq" id="WP_053197793.1">
    <property type="nucleotide sequence ID" value="NZ_CP011409.1"/>
</dbReference>
<keyword evidence="18" id="KW-0472">Membrane</keyword>
<evidence type="ECO:0000256" key="19">
    <source>
        <dbReference type="ARBA" id="ARBA00024827"/>
    </source>
</evidence>
<evidence type="ECO:0000256" key="13">
    <source>
        <dbReference type="ARBA" id="ARBA00022777"/>
    </source>
</evidence>
<feature type="domain" description="Histidine kinase" evidence="22">
    <location>
        <begin position="389"/>
        <end position="480"/>
    </location>
</feature>
<dbReference type="InterPro" id="IPR011006">
    <property type="entry name" value="CheY-like_superfamily"/>
</dbReference>
<keyword evidence="14" id="KW-1133">Transmembrane helix</keyword>
<dbReference type="PANTHER" id="PTHR24421:SF37">
    <property type="entry name" value="SENSOR HISTIDINE KINASE NARS"/>
    <property type="match status" value="1"/>
</dbReference>
<dbReference type="InterPro" id="IPR000014">
    <property type="entry name" value="PAS"/>
</dbReference>
<evidence type="ECO:0000256" key="3">
    <source>
        <dbReference type="ARBA" id="ARBA00004496"/>
    </source>
</evidence>
<protein>
    <recommendedName>
        <fullName evidence="6">Oxygen sensor histidine kinase NreB</fullName>
        <ecNumber evidence="5">2.7.13.3</ecNumber>
    </recommendedName>
    <alternativeName>
        <fullName evidence="20">Nitrogen regulation protein B</fullName>
    </alternativeName>
</protein>
<evidence type="ECO:0000256" key="12">
    <source>
        <dbReference type="ARBA" id="ARBA00022723"/>
    </source>
</evidence>
<comment type="cofactor">
    <cofactor evidence="2">
        <name>[4Fe-4S] cluster</name>
        <dbReference type="ChEBI" id="CHEBI:49883"/>
    </cofactor>
</comment>
<dbReference type="SMART" id="SM00091">
    <property type="entry name" value="PAS"/>
    <property type="match status" value="1"/>
</dbReference>
<dbReference type="SUPFAM" id="SSF55874">
    <property type="entry name" value="ATPase domain of HSP90 chaperone/DNA topoisomerase II/histidine kinase"/>
    <property type="match status" value="1"/>
</dbReference>
<keyword evidence="7" id="KW-1003">Cell membrane</keyword>
<evidence type="ECO:0000256" key="4">
    <source>
        <dbReference type="ARBA" id="ARBA00004651"/>
    </source>
</evidence>
<accession>A0ABM5V1E1</accession>
<evidence type="ECO:0000256" key="17">
    <source>
        <dbReference type="ARBA" id="ARBA00023014"/>
    </source>
</evidence>
<evidence type="ECO:0000256" key="5">
    <source>
        <dbReference type="ARBA" id="ARBA00012438"/>
    </source>
</evidence>
<evidence type="ECO:0000256" key="16">
    <source>
        <dbReference type="ARBA" id="ARBA00023012"/>
    </source>
</evidence>
<organism evidence="25 26">
    <name type="scientific">Herbaspirillum hiltneri N3</name>
    <dbReference type="NCBI Taxonomy" id="1262470"/>
    <lineage>
        <taxon>Bacteria</taxon>
        <taxon>Pseudomonadati</taxon>
        <taxon>Pseudomonadota</taxon>
        <taxon>Betaproteobacteria</taxon>
        <taxon>Burkholderiales</taxon>
        <taxon>Oxalobacteraceae</taxon>
        <taxon>Herbaspirillum</taxon>
    </lineage>
</organism>
<evidence type="ECO:0000256" key="6">
    <source>
        <dbReference type="ARBA" id="ARBA00017322"/>
    </source>
</evidence>
<evidence type="ECO:0000256" key="21">
    <source>
        <dbReference type="PROSITE-ProRule" id="PRU00169"/>
    </source>
</evidence>
<dbReference type="PROSITE" id="PS50110">
    <property type="entry name" value="RESPONSE_REGULATORY"/>
    <property type="match status" value="1"/>
</dbReference>
<keyword evidence="16" id="KW-0902">Two-component regulatory system</keyword>
<dbReference type="NCBIfam" id="TIGR00229">
    <property type="entry name" value="sensory_box"/>
    <property type="match status" value="1"/>
</dbReference>
<dbReference type="Gene3D" id="1.20.5.1930">
    <property type="match status" value="1"/>
</dbReference>
<sequence length="485" mass="53912">MSIPLRVLFVEDMEEDVILMVRELKRGGFEPAWQRVDTGPDMEAALRDKWDIVISDYSMPMFSAVDALELVKRQTDQIPFIIVSGAIGEQTAVEVMKAGAQDYFLKSAITRLPIAVERELRDAQVRRKQRASAAALREMQARFYAFMSAAPMPAWIKDADLRYLYVNPAQSAFFGMTPNDMIGLSDYDIMSGGAAQNAQACDRKVLDSNREMHTQETVFDADHNPKIMDMVRFPIGSDGKILAAGLAMDVTERVNSQKELEEAMQRQKMLASRVIEVQERERQHLARGLHDDVGQSLTALKINLETIKKTGSLEGPSLQNGIDIVAAVLSQVRSLSLDLRPPQLDNLGLIATLRSYVENKSTLAGVKGWFESSPLSVELHHDIENTCFRIVQEAVTNILRHAQADNIWVKVSQRQDQLSVSIRDDGKGFDLEKARSNAISGTSFGLLNMEERAVLVGGTMDIISAPGKGVEIILQLPVTPVMRRG</sequence>
<dbReference type="PRINTS" id="PR00344">
    <property type="entry name" value="BCTRLSENSOR"/>
</dbReference>
<dbReference type="InterPro" id="IPR001789">
    <property type="entry name" value="Sig_transdc_resp-reg_receiver"/>
</dbReference>
<keyword evidence="9" id="KW-0963">Cytoplasm</keyword>
<evidence type="ECO:0000313" key="25">
    <source>
        <dbReference type="EMBL" id="AKZ63322.1"/>
    </source>
</evidence>
<evidence type="ECO:0000256" key="2">
    <source>
        <dbReference type="ARBA" id="ARBA00001966"/>
    </source>
</evidence>
<feature type="domain" description="Response regulatory" evidence="23">
    <location>
        <begin position="6"/>
        <end position="121"/>
    </location>
</feature>
<evidence type="ECO:0000256" key="8">
    <source>
        <dbReference type="ARBA" id="ARBA00022485"/>
    </source>
</evidence>
<dbReference type="EMBL" id="CP011409">
    <property type="protein sequence ID" value="AKZ63322.1"/>
    <property type="molecule type" value="Genomic_DNA"/>
</dbReference>
<dbReference type="SUPFAM" id="SSF52172">
    <property type="entry name" value="CheY-like"/>
    <property type="match status" value="1"/>
</dbReference>
<evidence type="ECO:0000256" key="10">
    <source>
        <dbReference type="ARBA" id="ARBA00022679"/>
    </source>
</evidence>
<dbReference type="InterPro" id="IPR050482">
    <property type="entry name" value="Sensor_HK_TwoCompSys"/>
</dbReference>
<dbReference type="CDD" id="cd00130">
    <property type="entry name" value="PAS"/>
    <property type="match status" value="1"/>
</dbReference>
<dbReference type="Gene3D" id="3.30.450.20">
    <property type="entry name" value="PAS domain"/>
    <property type="match status" value="1"/>
</dbReference>
<proteinExistence type="predicted"/>
<dbReference type="Pfam" id="PF00072">
    <property type="entry name" value="Response_reg"/>
    <property type="match status" value="1"/>
</dbReference>
<evidence type="ECO:0000259" key="22">
    <source>
        <dbReference type="PROSITE" id="PS50109"/>
    </source>
</evidence>
<evidence type="ECO:0000256" key="14">
    <source>
        <dbReference type="ARBA" id="ARBA00022989"/>
    </source>
</evidence>
<dbReference type="InterPro" id="IPR011712">
    <property type="entry name" value="Sig_transdc_His_kin_sub3_dim/P"/>
</dbReference>
<dbReference type="InterPro" id="IPR005467">
    <property type="entry name" value="His_kinase_dom"/>
</dbReference>
<gene>
    <name evidence="25" type="ORF">F506_12155</name>
</gene>
<dbReference type="SMART" id="SM00387">
    <property type="entry name" value="HATPase_c"/>
    <property type="match status" value="1"/>
</dbReference>
<dbReference type="EC" id="2.7.13.3" evidence="5"/>
<comment type="subcellular location">
    <subcellularLocation>
        <location evidence="4">Cell membrane</location>
        <topology evidence="4">Multi-pass membrane protein</topology>
    </subcellularLocation>
    <subcellularLocation>
        <location evidence="3">Cytoplasm</location>
    </subcellularLocation>
</comment>
<dbReference type="SUPFAM" id="SSF55785">
    <property type="entry name" value="PYP-like sensor domain (PAS domain)"/>
    <property type="match status" value="1"/>
</dbReference>
<keyword evidence="21" id="KW-0597">Phosphoprotein</keyword>
<comment type="function">
    <text evidence="19">Member of the two-component regulatory system NreB/NreC involved in the control of dissimilatory nitrate/nitrite reduction in response to oxygen. NreB functions as a direct oxygen sensor histidine kinase which is autophosphorylated, in the absence of oxygen, probably at the conserved histidine residue, and transfers its phosphate group probably to a conserved aspartate residue of NreC. NreB/NreC activates the expression of the nitrate (narGHJI) and nitrite (nir) reductase operons, as well as the putative nitrate transporter gene narT.</text>
</comment>
<dbReference type="Proteomes" id="UP000063429">
    <property type="component" value="Chromosome"/>
</dbReference>
<evidence type="ECO:0000256" key="9">
    <source>
        <dbReference type="ARBA" id="ARBA00022490"/>
    </source>
</evidence>
<keyword evidence="17" id="KW-0411">Iron-sulfur</keyword>
<keyword evidence="12" id="KW-0479">Metal-binding</keyword>
<dbReference type="Gene3D" id="3.40.50.2300">
    <property type="match status" value="1"/>
</dbReference>
<dbReference type="Pfam" id="PF02518">
    <property type="entry name" value="HATPase_c"/>
    <property type="match status" value="1"/>
</dbReference>
<evidence type="ECO:0000256" key="1">
    <source>
        <dbReference type="ARBA" id="ARBA00000085"/>
    </source>
</evidence>
<keyword evidence="8" id="KW-0004">4Fe-4S</keyword>
<evidence type="ECO:0000256" key="15">
    <source>
        <dbReference type="ARBA" id="ARBA00023004"/>
    </source>
</evidence>
<keyword evidence="10" id="KW-0808">Transferase</keyword>
<evidence type="ECO:0000259" key="24">
    <source>
        <dbReference type="PROSITE" id="PS50112"/>
    </source>
</evidence>
<evidence type="ECO:0000313" key="26">
    <source>
        <dbReference type="Proteomes" id="UP000063429"/>
    </source>
</evidence>
<feature type="domain" description="PAS" evidence="24">
    <location>
        <begin position="139"/>
        <end position="183"/>
    </location>
</feature>
<dbReference type="InterPro" id="IPR035965">
    <property type="entry name" value="PAS-like_dom_sf"/>
</dbReference>
<dbReference type="PANTHER" id="PTHR24421">
    <property type="entry name" value="NITRATE/NITRITE SENSOR PROTEIN NARX-RELATED"/>
    <property type="match status" value="1"/>
</dbReference>
<dbReference type="InterPro" id="IPR013656">
    <property type="entry name" value="PAS_4"/>
</dbReference>
<dbReference type="CDD" id="cd00156">
    <property type="entry name" value="REC"/>
    <property type="match status" value="1"/>
</dbReference>
<evidence type="ECO:0000256" key="7">
    <source>
        <dbReference type="ARBA" id="ARBA00022475"/>
    </source>
</evidence>
<dbReference type="SMART" id="SM00448">
    <property type="entry name" value="REC"/>
    <property type="match status" value="1"/>
</dbReference>
<dbReference type="InterPro" id="IPR003594">
    <property type="entry name" value="HATPase_dom"/>
</dbReference>
<keyword evidence="13 25" id="KW-0418">Kinase</keyword>
<dbReference type="GO" id="GO:0016301">
    <property type="term" value="F:kinase activity"/>
    <property type="evidence" value="ECO:0007669"/>
    <property type="project" value="UniProtKB-KW"/>
</dbReference>
<evidence type="ECO:0000256" key="20">
    <source>
        <dbReference type="ARBA" id="ARBA00030800"/>
    </source>
</evidence>
<evidence type="ECO:0000256" key="11">
    <source>
        <dbReference type="ARBA" id="ARBA00022692"/>
    </source>
</evidence>
<reference evidence="26" key="1">
    <citation type="journal article" date="2015" name="Genome Announc.">
        <title>Complete Genome Sequence of Herbaspirillum hiltneri N3 (DSM 17495), Isolated from Surface-Sterilized Wheat Roots.</title>
        <authorList>
            <person name="Guizelini D."/>
            <person name="Saizaki P.M."/>
            <person name="Coimbra N.A."/>
            <person name="Weiss V.A."/>
            <person name="Faoro H."/>
            <person name="Sfeir M.Z."/>
            <person name="Baura V.A."/>
            <person name="Monteiro R.A."/>
            <person name="Chubatsu L.S."/>
            <person name="Souza E.M."/>
            <person name="Cruz L.M."/>
            <person name="Pedrosa F.O."/>
            <person name="Raittz R.T."/>
            <person name="Marchaukoski J.N."/>
            <person name="Steffens M.B."/>
        </authorList>
    </citation>
    <scope>NUCLEOTIDE SEQUENCE [LARGE SCALE GENOMIC DNA]</scope>
    <source>
        <strain evidence="26">N3</strain>
    </source>
</reference>
<name>A0ABM5V1E1_9BURK</name>
<keyword evidence="26" id="KW-1185">Reference proteome</keyword>
<dbReference type="InterPro" id="IPR036890">
    <property type="entry name" value="HATPase_C_sf"/>
</dbReference>
<feature type="modified residue" description="4-aspartylphosphate" evidence="21">
    <location>
        <position position="56"/>
    </location>
</feature>
<comment type="catalytic activity">
    <reaction evidence="1">
        <text>ATP + protein L-histidine = ADP + protein N-phospho-L-histidine.</text>
        <dbReference type="EC" id="2.7.13.3"/>
    </reaction>
</comment>
<dbReference type="Pfam" id="PF08448">
    <property type="entry name" value="PAS_4"/>
    <property type="match status" value="1"/>
</dbReference>
<keyword evidence="15" id="KW-0408">Iron</keyword>
<evidence type="ECO:0000259" key="23">
    <source>
        <dbReference type="PROSITE" id="PS50110"/>
    </source>
</evidence>
<evidence type="ECO:0000256" key="18">
    <source>
        <dbReference type="ARBA" id="ARBA00023136"/>
    </source>
</evidence>
<dbReference type="Gene3D" id="3.30.565.10">
    <property type="entry name" value="Histidine kinase-like ATPase, C-terminal domain"/>
    <property type="match status" value="1"/>
</dbReference>
<dbReference type="PROSITE" id="PS50109">
    <property type="entry name" value="HIS_KIN"/>
    <property type="match status" value="1"/>
</dbReference>